<dbReference type="STRING" id="553510.B1H19_04135"/>
<dbReference type="Pfam" id="PF00501">
    <property type="entry name" value="AMP-binding"/>
    <property type="match status" value="1"/>
</dbReference>
<gene>
    <name evidence="2" type="ORF">B1H19_04135</name>
</gene>
<dbReference type="InterPro" id="IPR045851">
    <property type="entry name" value="AMP-bd_C_sf"/>
</dbReference>
<dbReference type="PROSITE" id="PS00455">
    <property type="entry name" value="AMP_BINDING"/>
    <property type="match status" value="1"/>
</dbReference>
<dbReference type="InterPro" id="IPR042099">
    <property type="entry name" value="ANL_N_sf"/>
</dbReference>
<keyword evidence="3" id="KW-1185">Reference proteome</keyword>
<dbReference type="EMBL" id="CP020569">
    <property type="protein sequence ID" value="ARF53464.1"/>
    <property type="molecule type" value="Genomic_DNA"/>
</dbReference>
<dbReference type="Proteomes" id="UP000192726">
    <property type="component" value="Chromosome"/>
</dbReference>
<reference evidence="2 3" key="1">
    <citation type="submission" date="2017-04" db="EMBL/GenBank/DDBJ databases">
        <title>Complete Genome Sequence of Streptomyces gilvosporeus F607, a Capable Producer of Natamycin.</title>
        <authorList>
            <person name="Zong G."/>
            <person name="Zhong C."/>
            <person name="Fu J."/>
            <person name="Qin R."/>
            <person name="Cao G."/>
        </authorList>
    </citation>
    <scope>NUCLEOTIDE SEQUENCE [LARGE SCALE GENOMIC DNA]</scope>
    <source>
        <strain evidence="2 3">F607</strain>
    </source>
</reference>
<dbReference type="PANTHER" id="PTHR45527">
    <property type="entry name" value="NONRIBOSOMAL PEPTIDE SYNTHETASE"/>
    <property type="match status" value="1"/>
</dbReference>
<evidence type="ECO:0000259" key="1">
    <source>
        <dbReference type="Pfam" id="PF00501"/>
    </source>
</evidence>
<dbReference type="Gene3D" id="3.40.50.12780">
    <property type="entry name" value="N-terminal domain of ligase-like"/>
    <property type="match status" value="1"/>
</dbReference>
<dbReference type="AlphaFoldDB" id="A0A1V0TKK6"/>
<dbReference type="Gene3D" id="3.30.300.30">
    <property type="match status" value="1"/>
</dbReference>
<dbReference type="KEGG" id="sgv:B1H19_04135"/>
<sequence length="534" mass="57757">MTGHRAGAFPNAALVGERRELRASSVVELIGRWAETAPDAVALECGSTRTTFRQLWRRSMSLAAGLRDMNVQPGEVIGIIAHRNAESVAAMIAVMAVRAAYAPIDPTNPLGRVRLILDQLRPRVMVWDGTGSAACAAGLPTLNTSDVPDLPADASAPVTCGARHDDLAYVVFTSGSTGLPKGVLVEHRSLVNYIGWAATHVLPNAGGAACPVFASMSFDLALTTLWVPLAQGRTIVMIEDSWDYPSLFSPRTRPYDFIKATPSHFRLFERMLRPEYRSVVKRLMIGGEPLEPALLRQMGGRLDDVEVVNHYGPTEATIGCCAFRSTVRDLPDLPTVPIGSPAWNTAAYVVDDRGGPVGEGGHGELLISGFGVARGYLGGGGRFFDEPAFGGRAYPTGDIVEVLPEGMLLHLGRKDGQLKVSGHRFEPAELRRHALSLPLIVDAAFDVIRGGVLDAVEVFVVFDDQSAQTPPTEREVRVQLASLLPKELVPRRVYVVPEIKVDANGKRDVRATRQLAEARAGETGFLHLFREIEP</sequence>
<dbReference type="CDD" id="cd05930">
    <property type="entry name" value="A_NRPS"/>
    <property type="match status" value="1"/>
</dbReference>
<organism evidence="2 3">
    <name type="scientific">Streptomyces gilvosporeus</name>
    <dbReference type="NCBI Taxonomy" id="553510"/>
    <lineage>
        <taxon>Bacteria</taxon>
        <taxon>Bacillati</taxon>
        <taxon>Actinomycetota</taxon>
        <taxon>Actinomycetes</taxon>
        <taxon>Kitasatosporales</taxon>
        <taxon>Streptomycetaceae</taxon>
        <taxon>Streptomyces</taxon>
    </lineage>
</organism>
<accession>A0A1V0TKK6</accession>
<dbReference type="SUPFAM" id="SSF56801">
    <property type="entry name" value="Acetyl-CoA synthetase-like"/>
    <property type="match status" value="1"/>
</dbReference>
<dbReference type="InterPro" id="IPR000873">
    <property type="entry name" value="AMP-dep_synth/lig_dom"/>
</dbReference>
<dbReference type="GO" id="GO:0031177">
    <property type="term" value="F:phosphopantetheine binding"/>
    <property type="evidence" value="ECO:0007669"/>
    <property type="project" value="TreeGrafter"/>
</dbReference>
<name>A0A1V0TKK6_9ACTN</name>
<dbReference type="GO" id="GO:0005737">
    <property type="term" value="C:cytoplasm"/>
    <property type="evidence" value="ECO:0007669"/>
    <property type="project" value="TreeGrafter"/>
</dbReference>
<dbReference type="GO" id="GO:0044550">
    <property type="term" value="P:secondary metabolite biosynthetic process"/>
    <property type="evidence" value="ECO:0007669"/>
    <property type="project" value="TreeGrafter"/>
</dbReference>
<dbReference type="GO" id="GO:0043041">
    <property type="term" value="P:amino acid activation for nonribosomal peptide biosynthetic process"/>
    <property type="evidence" value="ECO:0007669"/>
    <property type="project" value="TreeGrafter"/>
</dbReference>
<feature type="domain" description="AMP-dependent synthetase/ligase" evidence="1">
    <location>
        <begin position="32"/>
        <end position="377"/>
    </location>
</feature>
<dbReference type="PANTHER" id="PTHR45527:SF1">
    <property type="entry name" value="FATTY ACID SYNTHASE"/>
    <property type="match status" value="1"/>
</dbReference>
<proteinExistence type="predicted"/>
<evidence type="ECO:0000313" key="3">
    <source>
        <dbReference type="Proteomes" id="UP000192726"/>
    </source>
</evidence>
<evidence type="ECO:0000313" key="2">
    <source>
        <dbReference type="EMBL" id="ARF53464.1"/>
    </source>
</evidence>
<protein>
    <recommendedName>
        <fullName evidence="1">AMP-dependent synthetase/ligase domain-containing protein</fullName>
    </recommendedName>
</protein>
<dbReference type="InterPro" id="IPR020845">
    <property type="entry name" value="AMP-binding_CS"/>
</dbReference>